<evidence type="ECO:0000313" key="40">
    <source>
        <dbReference type="Ensembl" id="ENSCMMP00000025132.1"/>
    </source>
</evidence>
<dbReference type="GO" id="GO:0006979">
    <property type="term" value="P:response to oxidative stress"/>
    <property type="evidence" value="ECO:0007669"/>
    <property type="project" value="InterPro"/>
</dbReference>
<evidence type="ECO:0000256" key="20">
    <source>
        <dbReference type="ARBA" id="ARBA00022964"/>
    </source>
</evidence>
<keyword evidence="15" id="KW-0479">Metal-binding</keyword>
<feature type="signal peptide" evidence="38">
    <location>
        <begin position="1"/>
        <end position="21"/>
    </location>
</feature>
<evidence type="ECO:0000256" key="4">
    <source>
        <dbReference type="ARBA" id="ARBA00004702"/>
    </source>
</evidence>
<evidence type="ECO:0000256" key="34">
    <source>
        <dbReference type="ARBA" id="ARBA00036409"/>
    </source>
</evidence>
<reference evidence="40" key="3">
    <citation type="submission" date="2025-09" db="UniProtKB">
        <authorList>
            <consortium name="Ensembl"/>
        </authorList>
    </citation>
    <scope>IDENTIFICATION</scope>
</reference>
<keyword evidence="41" id="KW-1185">Reference proteome</keyword>
<evidence type="ECO:0000256" key="26">
    <source>
        <dbReference type="ARBA" id="ARBA00023160"/>
    </source>
</evidence>
<evidence type="ECO:0000313" key="41">
    <source>
        <dbReference type="Proteomes" id="UP000694556"/>
    </source>
</evidence>
<dbReference type="GO" id="GO:0005789">
    <property type="term" value="C:endoplasmic reticulum membrane"/>
    <property type="evidence" value="ECO:0007669"/>
    <property type="project" value="UniProtKB-SubCell"/>
</dbReference>
<evidence type="ECO:0000256" key="28">
    <source>
        <dbReference type="ARBA" id="ARBA00031217"/>
    </source>
</evidence>
<keyword evidence="16 38" id="KW-0732">Signal</keyword>
<name>A0A8C3CRB0_CAIMO</name>
<evidence type="ECO:0000256" key="37">
    <source>
        <dbReference type="SAM" id="MobiDB-lite"/>
    </source>
</evidence>
<dbReference type="InterPro" id="IPR050783">
    <property type="entry name" value="Oxylipin_biosynth_metab"/>
</dbReference>
<comment type="catalytic activity">
    <reaction evidence="34">
        <text>(9Z,12Z)-octadecadienoate + AH2 + O2 = (13R)-hydroxy-(9Z,11E)-octadecadienoate + A + H2O</text>
        <dbReference type="Rhea" id="RHEA:75455"/>
        <dbReference type="ChEBI" id="CHEBI:13193"/>
        <dbReference type="ChEBI" id="CHEBI:15377"/>
        <dbReference type="ChEBI" id="CHEBI:15379"/>
        <dbReference type="ChEBI" id="CHEBI:17499"/>
        <dbReference type="ChEBI" id="CHEBI:30245"/>
        <dbReference type="ChEBI" id="CHEBI:136655"/>
    </reaction>
    <physiologicalReaction direction="left-to-right" evidence="34">
        <dbReference type="Rhea" id="RHEA:75456"/>
    </physiologicalReaction>
</comment>
<dbReference type="Proteomes" id="UP000694556">
    <property type="component" value="Chromosome 18"/>
</dbReference>
<dbReference type="GO" id="GO:0004666">
    <property type="term" value="F:prostaglandin-endoperoxide synthase activity"/>
    <property type="evidence" value="ECO:0007669"/>
    <property type="project" value="UniProtKB-EC"/>
</dbReference>
<evidence type="ECO:0000256" key="22">
    <source>
        <dbReference type="ARBA" id="ARBA00023004"/>
    </source>
</evidence>
<keyword evidence="24" id="KW-0472">Membrane</keyword>
<dbReference type="CDD" id="cd00054">
    <property type="entry name" value="EGF_CA"/>
    <property type="match status" value="1"/>
</dbReference>
<keyword evidence="9" id="KW-0644">Prostaglandin metabolism</keyword>
<keyword evidence="14" id="KW-0349">Heme</keyword>
<dbReference type="PROSITE" id="PS50292">
    <property type="entry name" value="PEROXIDASE_3"/>
    <property type="match status" value="1"/>
</dbReference>
<dbReference type="InterPro" id="IPR037120">
    <property type="entry name" value="Haem_peroxidase_sf_animal"/>
</dbReference>
<dbReference type="SUPFAM" id="SSF57196">
    <property type="entry name" value="EGF/Laminin"/>
    <property type="match status" value="1"/>
</dbReference>
<dbReference type="FunFam" id="2.10.25.10:FF:000235">
    <property type="entry name" value="Prostaglandin G/H synthase 2"/>
    <property type="match status" value="1"/>
</dbReference>
<dbReference type="AlphaFoldDB" id="A0A8C3CRB0"/>
<keyword evidence="18" id="KW-0276">Fatty acid metabolism</keyword>
<feature type="chain" id="PRO_5034450673" description="Prostaglandin G/H synthase 1" evidence="38">
    <location>
        <begin position="22"/>
        <end position="486"/>
    </location>
</feature>
<evidence type="ECO:0000256" key="9">
    <source>
        <dbReference type="ARBA" id="ARBA00022501"/>
    </source>
</evidence>
<keyword evidence="11 36" id="KW-0245">EGF-like domain</keyword>
<evidence type="ECO:0000256" key="14">
    <source>
        <dbReference type="ARBA" id="ARBA00022617"/>
    </source>
</evidence>
<dbReference type="Pfam" id="PF00008">
    <property type="entry name" value="EGF"/>
    <property type="match status" value="1"/>
</dbReference>
<comment type="catalytic activity">
    <reaction evidence="32">
        <text>(9Z,12Z)-octadecadienoate + AH2 + O2 = (9R)-hydroxy-(10E,12Z)-octadecadienoate + A + H2O</text>
        <dbReference type="Rhea" id="RHEA:75447"/>
        <dbReference type="ChEBI" id="CHEBI:13193"/>
        <dbReference type="ChEBI" id="CHEBI:15377"/>
        <dbReference type="ChEBI" id="CHEBI:15379"/>
        <dbReference type="ChEBI" id="CHEBI:17499"/>
        <dbReference type="ChEBI" id="CHEBI:30245"/>
        <dbReference type="ChEBI" id="CHEBI:77895"/>
    </reaction>
    <physiologicalReaction direction="left-to-right" evidence="32">
        <dbReference type="Rhea" id="RHEA:75448"/>
    </physiologicalReaction>
</comment>
<dbReference type="SUPFAM" id="SSF48113">
    <property type="entry name" value="Heme-dependent peroxidases"/>
    <property type="match status" value="2"/>
</dbReference>
<keyword evidence="22" id="KW-0408">Iron</keyword>
<evidence type="ECO:0000256" key="38">
    <source>
        <dbReference type="SAM" id="SignalP"/>
    </source>
</evidence>
<accession>A0A8C3CRB0</accession>
<evidence type="ECO:0000256" key="35">
    <source>
        <dbReference type="PIRSR" id="PIRSR619791-2"/>
    </source>
</evidence>
<feature type="region of interest" description="Disordered" evidence="37">
    <location>
        <begin position="342"/>
        <end position="364"/>
    </location>
</feature>
<evidence type="ECO:0000256" key="31">
    <source>
        <dbReference type="ARBA" id="ARBA00035976"/>
    </source>
</evidence>
<feature type="domain" description="EGF-like" evidence="39">
    <location>
        <begin position="34"/>
        <end position="72"/>
    </location>
</feature>
<keyword evidence="10" id="KW-0444">Lipid biosynthesis</keyword>
<keyword evidence="23" id="KW-0443">Lipid metabolism</keyword>
<comment type="subunit">
    <text evidence="6">Homodimer.</text>
</comment>
<evidence type="ECO:0000256" key="21">
    <source>
        <dbReference type="ARBA" id="ARBA00023002"/>
    </source>
</evidence>
<evidence type="ECO:0000256" key="24">
    <source>
        <dbReference type="ARBA" id="ARBA00023136"/>
    </source>
</evidence>
<evidence type="ECO:0000256" key="7">
    <source>
        <dbReference type="ARBA" id="ARBA00012440"/>
    </source>
</evidence>
<evidence type="ECO:0000256" key="18">
    <source>
        <dbReference type="ARBA" id="ARBA00022832"/>
    </source>
</evidence>
<dbReference type="EC" id="1.14.99.1" evidence="7"/>
<dbReference type="Pfam" id="PF03098">
    <property type="entry name" value="An_peroxidase"/>
    <property type="match status" value="1"/>
</dbReference>
<evidence type="ECO:0000256" key="3">
    <source>
        <dbReference type="ARBA" id="ARBA00004586"/>
    </source>
</evidence>
<sequence>MLWQHLSAFLSFSAVFGAALAPWMAGDLSVSLPAVNPCCYYPCQHQGVCVRVGLEGYECDCTRTGYFGANCTSPELWTRLYNLLKPSPAFYHFVLTHFRWFWDIINSTFIRDTLMRLVLTVRANLIPSPPTFNSNYGYISWEAYANVSYYTRILPPVPDDCPTPMGTKGKRQLPDAQLLAERFLLRHKFEADPRGTNLMFAFFAQHFTHQFFKTSGKMGRGFTKALGHGVDLGHLYGDNLQRQHQLRLFRDGKLKFQVVDGEVYPPSVTEAPVHMVYPPAVPKEKQLAMGQEVFGLLPGLCMYATLWLREHNRVCDILKREHPTWSDEQLFQTARLILIGEGRRHRGSPRPTSHGDLVPSGSAGPEEKAAELEELYGDIDALEFYPGLLLEKPQPNGIFGESMVEIGAPFSLKGLLGNPICSPEYWKPSTFGGATGFEIVKTASLEKLVCLNVKRCPYVAFRVPDATAGGTAGSSRGGGGGPSTEL</sequence>
<comment type="subcellular location">
    <subcellularLocation>
        <location evidence="3">Endoplasmic reticulum membrane</location>
    </subcellularLocation>
    <subcellularLocation>
        <location evidence="2">Microsome membrane</location>
    </subcellularLocation>
</comment>
<dbReference type="PROSITE" id="PS50026">
    <property type="entry name" value="EGF_3"/>
    <property type="match status" value="1"/>
</dbReference>
<dbReference type="Ensembl" id="ENSCMMT00000027484.1">
    <property type="protein sequence ID" value="ENSCMMP00000025132.1"/>
    <property type="gene ID" value="ENSCMMG00000015534.1"/>
</dbReference>
<dbReference type="GO" id="GO:0004601">
    <property type="term" value="F:peroxidase activity"/>
    <property type="evidence" value="ECO:0007669"/>
    <property type="project" value="UniProtKB-KW"/>
</dbReference>
<evidence type="ECO:0000256" key="5">
    <source>
        <dbReference type="ARBA" id="ARBA00008928"/>
    </source>
</evidence>
<evidence type="ECO:0000256" key="1">
    <source>
        <dbReference type="ARBA" id="ARBA00001970"/>
    </source>
</evidence>
<evidence type="ECO:0000256" key="13">
    <source>
        <dbReference type="ARBA" id="ARBA00022585"/>
    </source>
</evidence>
<evidence type="ECO:0000256" key="25">
    <source>
        <dbReference type="ARBA" id="ARBA00023157"/>
    </source>
</evidence>
<keyword evidence="21" id="KW-0560">Oxidoreductase</keyword>
<evidence type="ECO:0000256" key="12">
    <source>
        <dbReference type="ARBA" id="ARBA00022559"/>
    </source>
</evidence>
<proteinExistence type="inferred from homology"/>
<organism evidence="40 41">
    <name type="scientific">Cairina moschata</name>
    <name type="common">Muscovy duck</name>
    <dbReference type="NCBI Taxonomy" id="8855"/>
    <lineage>
        <taxon>Eukaryota</taxon>
        <taxon>Metazoa</taxon>
        <taxon>Chordata</taxon>
        <taxon>Craniata</taxon>
        <taxon>Vertebrata</taxon>
        <taxon>Euteleostomi</taxon>
        <taxon>Archelosauria</taxon>
        <taxon>Archosauria</taxon>
        <taxon>Dinosauria</taxon>
        <taxon>Saurischia</taxon>
        <taxon>Theropoda</taxon>
        <taxon>Coelurosauria</taxon>
        <taxon>Aves</taxon>
        <taxon>Neognathae</taxon>
        <taxon>Galloanserae</taxon>
        <taxon>Anseriformes</taxon>
        <taxon>Anatidae</taxon>
        <taxon>Anatinae</taxon>
        <taxon>Cairina</taxon>
    </lineage>
</organism>
<dbReference type="InterPro" id="IPR019791">
    <property type="entry name" value="Haem_peroxidase_animal"/>
</dbReference>
<evidence type="ECO:0000256" key="15">
    <source>
        <dbReference type="ARBA" id="ARBA00022723"/>
    </source>
</evidence>
<comment type="pathway">
    <text evidence="4">Lipid metabolism; prostaglandin biosynthesis.</text>
</comment>
<evidence type="ECO:0000256" key="36">
    <source>
        <dbReference type="PROSITE-ProRule" id="PRU00076"/>
    </source>
</evidence>
<evidence type="ECO:0000256" key="17">
    <source>
        <dbReference type="ARBA" id="ARBA00022824"/>
    </source>
</evidence>
<keyword evidence="27" id="KW-0325">Glycoprotein</keyword>
<keyword evidence="19" id="KW-0492">Microsome</keyword>
<dbReference type="PRINTS" id="PR00457">
    <property type="entry name" value="ANPEROXIDASE"/>
</dbReference>
<comment type="caution">
    <text evidence="36">Lacks conserved residue(s) required for the propagation of feature annotation.</text>
</comment>
<keyword evidence="25" id="KW-1015">Disulfide bond</keyword>
<evidence type="ECO:0000256" key="30">
    <source>
        <dbReference type="ARBA" id="ARBA00033143"/>
    </source>
</evidence>
<evidence type="ECO:0000256" key="27">
    <source>
        <dbReference type="ARBA" id="ARBA00023180"/>
    </source>
</evidence>
<evidence type="ECO:0000256" key="23">
    <source>
        <dbReference type="ARBA" id="ARBA00023098"/>
    </source>
</evidence>
<dbReference type="GO" id="GO:0046872">
    <property type="term" value="F:metal ion binding"/>
    <property type="evidence" value="ECO:0007669"/>
    <property type="project" value="UniProtKB-KW"/>
</dbReference>
<evidence type="ECO:0000256" key="2">
    <source>
        <dbReference type="ARBA" id="ARBA00004524"/>
    </source>
</evidence>
<evidence type="ECO:0000256" key="8">
    <source>
        <dbReference type="ARBA" id="ARBA00020404"/>
    </source>
</evidence>
<evidence type="ECO:0000256" key="6">
    <source>
        <dbReference type="ARBA" id="ARBA00011738"/>
    </source>
</evidence>
<keyword evidence="13" id="KW-0643">Prostaglandin biosynthesis</keyword>
<dbReference type="InterPro" id="IPR010255">
    <property type="entry name" value="Haem_peroxidase_sf"/>
</dbReference>
<evidence type="ECO:0000256" key="19">
    <source>
        <dbReference type="ARBA" id="ARBA00022848"/>
    </source>
</evidence>
<dbReference type="GO" id="GO:0016702">
    <property type="term" value="F:oxidoreductase activity, acting on single donors with incorporation of molecular oxygen, incorporation of two atoms of oxygen"/>
    <property type="evidence" value="ECO:0007669"/>
    <property type="project" value="TreeGrafter"/>
</dbReference>
<evidence type="ECO:0000256" key="11">
    <source>
        <dbReference type="ARBA" id="ARBA00022536"/>
    </source>
</evidence>
<comment type="similarity">
    <text evidence="5">Belongs to the prostaglandin G/H synthase family.</text>
</comment>
<reference evidence="40" key="1">
    <citation type="submission" date="2018-09" db="EMBL/GenBank/DDBJ databases">
        <title>Common duck and Muscovy duck high density SNP chip.</title>
        <authorList>
            <person name="Vignal A."/>
            <person name="Thebault N."/>
            <person name="Warren W.C."/>
        </authorList>
    </citation>
    <scope>NUCLEOTIDE SEQUENCE [LARGE SCALE GENOMIC DNA]</scope>
</reference>
<dbReference type="InterPro" id="IPR000742">
    <property type="entry name" value="EGF"/>
</dbReference>
<comment type="catalytic activity">
    <reaction evidence="31">
        <text>(9Z,12Z)-octadecadienoate + AH2 + O2 = (9S)-hydroxy-(10E,12Z)-octadecadienoate + A + H2O</text>
        <dbReference type="Rhea" id="RHEA:75459"/>
        <dbReference type="ChEBI" id="CHEBI:13193"/>
        <dbReference type="ChEBI" id="CHEBI:15377"/>
        <dbReference type="ChEBI" id="CHEBI:15379"/>
        <dbReference type="ChEBI" id="CHEBI:17499"/>
        <dbReference type="ChEBI" id="CHEBI:30245"/>
        <dbReference type="ChEBI" id="CHEBI:77852"/>
    </reaction>
    <physiologicalReaction direction="left-to-right" evidence="31">
        <dbReference type="Rhea" id="RHEA:75460"/>
    </physiologicalReaction>
</comment>
<dbReference type="PANTHER" id="PTHR11903">
    <property type="entry name" value="PROSTAGLANDIN G/H SYNTHASE"/>
    <property type="match status" value="1"/>
</dbReference>
<dbReference type="GO" id="GO:0020037">
    <property type="term" value="F:heme binding"/>
    <property type="evidence" value="ECO:0007669"/>
    <property type="project" value="InterPro"/>
</dbReference>
<keyword evidence="26" id="KW-0275">Fatty acid biosynthesis</keyword>
<dbReference type="Gene3D" id="2.10.25.10">
    <property type="entry name" value="Laminin"/>
    <property type="match status" value="1"/>
</dbReference>
<feature type="binding site" evidence="35">
    <location>
        <position position="122"/>
    </location>
    <ligand>
        <name>substrate</name>
    </ligand>
</feature>
<dbReference type="Gene3D" id="1.10.640.10">
    <property type="entry name" value="Haem peroxidase domain superfamily, animal type"/>
    <property type="match status" value="2"/>
</dbReference>
<comment type="catalytic activity">
    <reaction evidence="33">
        <text>(9Z,12Z)-octadecadienoate + AH2 + O2 = (13S)-hydroxy-(9Z,11E)-octadecadienoate + A + H2O</text>
        <dbReference type="Rhea" id="RHEA:75451"/>
        <dbReference type="ChEBI" id="CHEBI:13193"/>
        <dbReference type="ChEBI" id="CHEBI:15377"/>
        <dbReference type="ChEBI" id="CHEBI:15379"/>
        <dbReference type="ChEBI" id="CHEBI:17499"/>
        <dbReference type="ChEBI" id="CHEBI:30245"/>
        <dbReference type="ChEBI" id="CHEBI:90850"/>
    </reaction>
    <physiologicalReaction direction="left-to-right" evidence="33">
        <dbReference type="Rhea" id="RHEA:75452"/>
    </physiologicalReaction>
</comment>
<dbReference type="GO" id="GO:0043005">
    <property type="term" value="C:neuron projection"/>
    <property type="evidence" value="ECO:0007669"/>
    <property type="project" value="TreeGrafter"/>
</dbReference>
<protein>
    <recommendedName>
        <fullName evidence="8">Prostaglandin G/H synthase 1</fullName>
        <ecNumber evidence="7">1.14.99.1</ecNumber>
    </recommendedName>
    <alternativeName>
        <fullName evidence="28">Cyclooxygenase-1</fullName>
    </alternativeName>
    <alternativeName>
        <fullName evidence="29">Prostaglandin H2 synthase 1</fullName>
    </alternativeName>
    <alternativeName>
        <fullName evidence="30">Prostaglandin-endoperoxide synthase 1</fullName>
    </alternativeName>
</protein>
<evidence type="ECO:0000259" key="39">
    <source>
        <dbReference type="PROSITE" id="PS50026"/>
    </source>
</evidence>
<evidence type="ECO:0000256" key="32">
    <source>
        <dbReference type="ARBA" id="ARBA00036313"/>
    </source>
</evidence>
<keyword evidence="17" id="KW-0256">Endoplasmic reticulum</keyword>
<keyword evidence="12" id="KW-0575">Peroxidase</keyword>
<evidence type="ECO:0000256" key="16">
    <source>
        <dbReference type="ARBA" id="ARBA00022729"/>
    </source>
</evidence>
<keyword evidence="20" id="KW-0223">Dioxygenase</keyword>
<comment type="cofactor">
    <cofactor evidence="1">
        <name>heme b</name>
        <dbReference type="ChEBI" id="CHEBI:60344"/>
    </cofactor>
</comment>
<reference evidence="40" key="2">
    <citation type="submission" date="2025-08" db="UniProtKB">
        <authorList>
            <consortium name="Ensembl"/>
        </authorList>
    </citation>
    <scope>IDENTIFICATION</scope>
</reference>
<evidence type="ECO:0000256" key="10">
    <source>
        <dbReference type="ARBA" id="ARBA00022516"/>
    </source>
</evidence>
<dbReference type="GO" id="GO:0019371">
    <property type="term" value="P:cyclooxygenase pathway"/>
    <property type="evidence" value="ECO:0007669"/>
    <property type="project" value="TreeGrafter"/>
</dbReference>
<dbReference type="UniPathway" id="UPA00662"/>
<evidence type="ECO:0000256" key="33">
    <source>
        <dbReference type="ARBA" id="ARBA00036358"/>
    </source>
</evidence>
<dbReference type="PANTHER" id="PTHR11903:SF6">
    <property type="entry name" value="PROSTAGLANDIN G_H SYNTHASE 1"/>
    <property type="match status" value="1"/>
</dbReference>
<evidence type="ECO:0000256" key="29">
    <source>
        <dbReference type="ARBA" id="ARBA00031794"/>
    </source>
</evidence>